<organism evidence="1 2">
    <name type="scientific">Candidatus Tanganyikabacteria bacterium</name>
    <dbReference type="NCBI Taxonomy" id="2961651"/>
    <lineage>
        <taxon>Bacteria</taxon>
        <taxon>Bacillati</taxon>
        <taxon>Candidatus Sericytochromatia</taxon>
        <taxon>Candidatus Tanganyikabacteria</taxon>
    </lineage>
</organism>
<dbReference type="InterPro" id="IPR023214">
    <property type="entry name" value="HAD_sf"/>
</dbReference>
<dbReference type="EMBL" id="VGJX01000812">
    <property type="protein sequence ID" value="MBM3275991.1"/>
    <property type="molecule type" value="Genomic_DNA"/>
</dbReference>
<accession>A0A938BM56</accession>
<evidence type="ECO:0000313" key="2">
    <source>
        <dbReference type="Proteomes" id="UP000703893"/>
    </source>
</evidence>
<dbReference type="SUPFAM" id="SSF56784">
    <property type="entry name" value="HAD-like"/>
    <property type="match status" value="1"/>
</dbReference>
<dbReference type="Pfam" id="PF08282">
    <property type="entry name" value="Hydrolase_3"/>
    <property type="match status" value="1"/>
</dbReference>
<dbReference type="Gene3D" id="3.40.50.1000">
    <property type="entry name" value="HAD superfamily/HAD-like"/>
    <property type="match status" value="1"/>
</dbReference>
<dbReference type="InterPro" id="IPR036412">
    <property type="entry name" value="HAD-like_sf"/>
</dbReference>
<comment type="caution">
    <text evidence="1">The sequence shown here is derived from an EMBL/GenBank/DDBJ whole genome shotgun (WGS) entry which is preliminary data.</text>
</comment>
<reference evidence="1 2" key="1">
    <citation type="submission" date="2019-03" db="EMBL/GenBank/DDBJ databases">
        <title>Lake Tanganyika Metagenome-Assembled Genomes (MAGs).</title>
        <authorList>
            <person name="Tran P."/>
        </authorList>
    </citation>
    <scope>NUCLEOTIDE SEQUENCE [LARGE SCALE GENOMIC DNA]</scope>
    <source>
        <strain evidence="1">K_DeepCast_65m_m2_236</strain>
    </source>
</reference>
<evidence type="ECO:0000313" key="1">
    <source>
        <dbReference type="EMBL" id="MBM3275991.1"/>
    </source>
</evidence>
<gene>
    <name evidence="1" type="ORF">FJZ00_12625</name>
</gene>
<dbReference type="Proteomes" id="UP000703893">
    <property type="component" value="Unassembled WGS sequence"/>
</dbReference>
<feature type="non-terminal residue" evidence="1">
    <location>
        <position position="1"/>
    </location>
</feature>
<protein>
    <submittedName>
        <fullName evidence="1">HAD hydrolase family protein</fullName>
    </submittedName>
</protein>
<sequence>SKKRWFEIPIPGDKLRFMQDYLSSRFPDVADPFAGLVYLGNDLNDLSLMRRAGYAVAPADAHPKVLEVAHLVLDRPGGEGCVRSFVERLLGIGELSPAQIDDLMGSGA</sequence>
<keyword evidence="1" id="KW-0378">Hydrolase</keyword>
<proteinExistence type="predicted"/>
<dbReference type="AlphaFoldDB" id="A0A938BM56"/>
<name>A0A938BM56_9BACT</name>
<dbReference type="GO" id="GO:0016787">
    <property type="term" value="F:hydrolase activity"/>
    <property type="evidence" value="ECO:0007669"/>
    <property type="project" value="UniProtKB-KW"/>
</dbReference>